<feature type="domain" description="N-acetyltransferase" evidence="2">
    <location>
        <begin position="165"/>
        <end position="316"/>
    </location>
</feature>
<protein>
    <submittedName>
        <fullName evidence="3">MarR family transcriptional regulator</fullName>
    </submittedName>
</protein>
<proteinExistence type="predicted"/>
<dbReference type="Gene3D" id="1.10.10.10">
    <property type="entry name" value="Winged helix-like DNA-binding domain superfamily/Winged helix DNA-binding domain"/>
    <property type="match status" value="1"/>
</dbReference>
<dbReference type="SUPFAM" id="SSF55729">
    <property type="entry name" value="Acyl-CoA N-acyltransferases (Nat)"/>
    <property type="match status" value="1"/>
</dbReference>
<dbReference type="PROSITE" id="PS51186">
    <property type="entry name" value="GNAT"/>
    <property type="match status" value="1"/>
</dbReference>
<evidence type="ECO:0000313" key="4">
    <source>
        <dbReference type="Proteomes" id="UP000636004"/>
    </source>
</evidence>
<dbReference type="PANTHER" id="PTHR43305:SF1">
    <property type="entry name" value="FAMILY N-ACETYLTRANSFERASE, PUTATIVE (AFU_ORTHOLOGUE AFUA_2G01380)-RELATED"/>
    <property type="match status" value="1"/>
</dbReference>
<name>A0A918V4H5_9FLAO</name>
<dbReference type="Pfam" id="PF00583">
    <property type="entry name" value="Acetyltransf_1"/>
    <property type="match status" value="1"/>
</dbReference>
<feature type="domain" description="HTH marR-type" evidence="1">
    <location>
        <begin position="9"/>
        <end position="142"/>
    </location>
</feature>
<gene>
    <name evidence="3" type="ORF">GCM10007028_02160</name>
</gene>
<dbReference type="SMART" id="SM00347">
    <property type="entry name" value="HTH_MARR"/>
    <property type="match status" value="1"/>
</dbReference>
<dbReference type="PROSITE" id="PS50995">
    <property type="entry name" value="HTH_MARR_2"/>
    <property type="match status" value="1"/>
</dbReference>
<comment type="caution">
    <text evidence="3">The sequence shown here is derived from an EMBL/GenBank/DDBJ whole genome shotgun (WGS) entry which is preliminary data.</text>
</comment>
<evidence type="ECO:0000313" key="3">
    <source>
        <dbReference type="EMBL" id="GGZ68797.1"/>
    </source>
</evidence>
<organism evidence="3 4">
    <name type="scientific">Algibacter mikhailovii</name>
    <dbReference type="NCBI Taxonomy" id="425498"/>
    <lineage>
        <taxon>Bacteria</taxon>
        <taxon>Pseudomonadati</taxon>
        <taxon>Bacteroidota</taxon>
        <taxon>Flavobacteriia</taxon>
        <taxon>Flavobacteriales</taxon>
        <taxon>Flavobacteriaceae</taxon>
        <taxon>Algibacter</taxon>
    </lineage>
</organism>
<reference evidence="3" key="1">
    <citation type="journal article" date="2014" name="Int. J. Syst. Evol. Microbiol.">
        <title>Complete genome sequence of Corynebacterium casei LMG S-19264T (=DSM 44701T), isolated from a smear-ripened cheese.</title>
        <authorList>
            <consortium name="US DOE Joint Genome Institute (JGI-PGF)"/>
            <person name="Walter F."/>
            <person name="Albersmeier A."/>
            <person name="Kalinowski J."/>
            <person name="Ruckert C."/>
        </authorList>
    </citation>
    <scope>NUCLEOTIDE SEQUENCE</scope>
    <source>
        <strain evidence="3">KCTC 12710</strain>
    </source>
</reference>
<dbReference type="EMBL" id="BMWZ01000001">
    <property type="protein sequence ID" value="GGZ68797.1"/>
    <property type="molecule type" value="Genomic_DNA"/>
</dbReference>
<reference evidence="3" key="2">
    <citation type="submission" date="2020-09" db="EMBL/GenBank/DDBJ databases">
        <authorList>
            <person name="Sun Q."/>
            <person name="Kim S."/>
        </authorList>
    </citation>
    <scope>NUCLEOTIDE SEQUENCE</scope>
    <source>
        <strain evidence="3">KCTC 12710</strain>
    </source>
</reference>
<sequence length="316" mass="36723">MDALRVYGELGLGSRLKRMSDYLMKETQIVYDYFSIDFDPYLFPIFKTISDKKGITNSEIGNALQFSQPAITQALHKLNAKGLILYKNDKLDKRRKHILLSKKGKSSIKILKPIWMCIEEILKEYTDEPSSSLIEHLNKFENKLNSSRFSQRVIEKIKLETNYGLRIISYDNKYAKDFYNLNIEWLNSFFHVEAYDEEVLSKPQEYIINKGGHIFFAILNNQIVGTVALMPIGNKGIFELTKMAVTPKERGKKIGQQIIQYCIDYAKSMGLPKLVLYSNKTLENAVYLYRKYGFMEVPIELDSPYLRSDIKMELLL</sequence>
<dbReference type="Gene3D" id="3.40.630.30">
    <property type="match status" value="1"/>
</dbReference>
<accession>A0A918V4H5</accession>
<dbReference type="CDD" id="cd04301">
    <property type="entry name" value="NAT_SF"/>
    <property type="match status" value="1"/>
</dbReference>
<dbReference type="GO" id="GO:0003700">
    <property type="term" value="F:DNA-binding transcription factor activity"/>
    <property type="evidence" value="ECO:0007669"/>
    <property type="project" value="InterPro"/>
</dbReference>
<dbReference type="Pfam" id="PF01047">
    <property type="entry name" value="MarR"/>
    <property type="match status" value="1"/>
</dbReference>
<dbReference type="InterPro" id="IPR000835">
    <property type="entry name" value="HTH_MarR-typ"/>
</dbReference>
<dbReference type="Proteomes" id="UP000636004">
    <property type="component" value="Unassembled WGS sequence"/>
</dbReference>
<keyword evidence="4" id="KW-1185">Reference proteome</keyword>
<dbReference type="AlphaFoldDB" id="A0A918V4H5"/>
<evidence type="ECO:0000259" key="1">
    <source>
        <dbReference type="PROSITE" id="PS50995"/>
    </source>
</evidence>
<dbReference type="InterPro" id="IPR036388">
    <property type="entry name" value="WH-like_DNA-bd_sf"/>
</dbReference>
<dbReference type="RefSeq" id="WP_189358629.1">
    <property type="nucleotide sequence ID" value="NZ_BMWZ01000001.1"/>
</dbReference>
<dbReference type="PANTHER" id="PTHR43305">
    <property type="entry name" value="FAMILY N-ACETYLTRANSFERASE, PUTATIVE (AFU_ORTHOLOGUE AFUA_2G01380)-RELATED"/>
    <property type="match status" value="1"/>
</dbReference>
<evidence type="ECO:0000259" key="2">
    <source>
        <dbReference type="PROSITE" id="PS51186"/>
    </source>
</evidence>
<dbReference type="InterPro" id="IPR016181">
    <property type="entry name" value="Acyl_CoA_acyltransferase"/>
</dbReference>
<dbReference type="InterPro" id="IPR036390">
    <property type="entry name" value="WH_DNA-bd_sf"/>
</dbReference>
<dbReference type="SUPFAM" id="SSF46785">
    <property type="entry name" value="Winged helix' DNA-binding domain"/>
    <property type="match status" value="1"/>
</dbReference>
<dbReference type="InterPro" id="IPR000182">
    <property type="entry name" value="GNAT_dom"/>
</dbReference>
<dbReference type="GO" id="GO:0016747">
    <property type="term" value="F:acyltransferase activity, transferring groups other than amino-acyl groups"/>
    <property type="evidence" value="ECO:0007669"/>
    <property type="project" value="InterPro"/>
</dbReference>
<dbReference type="PRINTS" id="PR00598">
    <property type="entry name" value="HTHMARR"/>
</dbReference>
<dbReference type="InterPro" id="IPR052777">
    <property type="entry name" value="Acetyltransferase_Enz"/>
</dbReference>